<accession>A0A917E886</accession>
<dbReference type="InterPro" id="IPR040131">
    <property type="entry name" value="MnmG_N"/>
</dbReference>
<gene>
    <name evidence="11 13" type="primary">mnmG</name>
    <name evidence="11" type="synonym">gidA</name>
    <name evidence="13" type="ORF">GCM10010831_13010</name>
</gene>
<keyword evidence="6 11" id="KW-0819">tRNA processing</keyword>
<keyword evidence="7 11" id="KW-0274">FAD</keyword>
<dbReference type="Pfam" id="PF13932">
    <property type="entry name" value="SAM_GIDA_C"/>
    <property type="match status" value="1"/>
</dbReference>
<dbReference type="InterPro" id="IPR004416">
    <property type="entry name" value="MnmG"/>
</dbReference>
<dbReference type="PROSITE" id="PS01280">
    <property type="entry name" value="GIDA_1"/>
    <property type="match status" value="1"/>
</dbReference>
<keyword evidence="8 11" id="KW-0520">NAD</keyword>
<dbReference type="EMBL" id="BMGL01000007">
    <property type="protein sequence ID" value="GGE12959.1"/>
    <property type="molecule type" value="Genomic_DNA"/>
</dbReference>
<organism evidence="13 14">
    <name type="scientific">Psychroflexus salis</name>
    <dbReference type="NCBI Taxonomy" id="1526574"/>
    <lineage>
        <taxon>Bacteria</taxon>
        <taxon>Pseudomonadati</taxon>
        <taxon>Bacteroidota</taxon>
        <taxon>Flavobacteriia</taxon>
        <taxon>Flavobacteriales</taxon>
        <taxon>Flavobacteriaceae</taxon>
        <taxon>Psychroflexus</taxon>
    </lineage>
</organism>
<dbReference type="GO" id="GO:0002098">
    <property type="term" value="P:tRNA wobble uridine modification"/>
    <property type="evidence" value="ECO:0007669"/>
    <property type="project" value="InterPro"/>
</dbReference>
<keyword evidence="11" id="KW-0963">Cytoplasm</keyword>
<evidence type="ECO:0000256" key="6">
    <source>
        <dbReference type="ARBA" id="ARBA00022694"/>
    </source>
</evidence>
<dbReference type="Gene3D" id="1.10.150.570">
    <property type="entry name" value="GidA associated domain, C-terminal subdomain"/>
    <property type="match status" value="1"/>
</dbReference>
<dbReference type="PANTHER" id="PTHR11806:SF0">
    <property type="entry name" value="PROTEIN MTO1 HOMOLOG, MITOCHONDRIAL"/>
    <property type="match status" value="1"/>
</dbReference>
<feature type="binding site" evidence="11">
    <location>
        <position position="193"/>
    </location>
    <ligand>
        <name>FAD</name>
        <dbReference type="ChEBI" id="CHEBI:57692"/>
    </ligand>
</feature>
<evidence type="ECO:0000256" key="11">
    <source>
        <dbReference type="HAMAP-Rule" id="MF_00129"/>
    </source>
</evidence>
<evidence type="ECO:0000259" key="12">
    <source>
        <dbReference type="SMART" id="SM01228"/>
    </source>
</evidence>
<dbReference type="HAMAP" id="MF_00129">
    <property type="entry name" value="MnmG_GidA"/>
    <property type="match status" value="1"/>
</dbReference>
<dbReference type="Gene3D" id="1.10.10.1800">
    <property type="entry name" value="tRNA uridine 5-carboxymethylaminomethyl modification enzyme MnmG/GidA"/>
    <property type="match status" value="1"/>
</dbReference>
<evidence type="ECO:0000313" key="13">
    <source>
        <dbReference type="EMBL" id="GGE12959.1"/>
    </source>
</evidence>
<evidence type="ECO:0000256" key="9">
    <source>
        <dbReference type="ARBA" id="ARBA00025948"/>
    </source>
</evidence>
<dbReference type="FunFam" id="3.50.50.60:FF:000002">
    <property type="entry name" value="tRNA uridine 5-carboxymethylaminomethyl modification enzyme MnmG"/>
    <property type="match status" value="1"/>
</dbReference>
<evidence type="ECO:0000256" key="4">
    <source>
        <dbReference type="ARBA" id="ARBA00020461"/>
    </source>
</evidence>
<dbReference type="InterPro" id="IPR049312">
    <property type="entry name" value="GIDA_C_N"/>
</dbReference>
<dbReference type="Proteomes" id="UP000599688">
    <property type="component" value="Unassembled WGS sequence"/>
</dbReference>
<dbReference type="InterPro" id="IPR026904">
    <property type="entry name" value="MnmG_C"/>
</dbReference>
<comment type="subunit">
    <text evidence="9 11">Homodimer. Heterotetramer of two MnmE and two MnmG subunits.</text>
</comment>
<dbReference type="SUPFAM" id="SSF51905">
    <property type="entry name" value="FAD/NAD(P)-binding domain"/>
    <property type="match status" value="1"/>
</dbReference>
<dbReference type="NCBIfam" id="TIGR00136">
    <property type="entry name" value="mnmG_gidA"/>
    <property type="match status" value="1"/>
</dbReference>
<dbReference type="GO" id="GO:0030488">
    <property type="term" value="P:tRNA methylation"/>
    <property type="evidence" value="ECO:0007669"/>
    <property type="project" value="TreeGrafter"/>
</dbReference>
<feature type="binding site" evidence="11">
    <location>
        <position position="383"/>
    </location>
    <ligand>
        <name>FAD</name>
        <dbReference type="ChEBI" id="CHEBI:57692"/>
    </ligand>
</feature>
<comment type="cofactor">
    <cofactor evidence="1 11">
        <name>FAD</name>
        <dbReference type="ChEBI" id="CHEBI:57692"/>
    </cofactor>
</comment>
<reference evidence="13 14" key="1">
    <citation type="journal article" date="2014" name="Int. J. Syst. Evol. Microbiol.">
        <title>Complete genome sequence of Corynebacterium casei LMG S-19264T (=DSM 44701T), isolated from a smear-ripened cheese.</title>
        <authorList>
            <consortium name="US DOE Joint Genome Institute (JGI-PGF)"/>
            <person name="Walter F."/>
            <person name="Albersmeier A."/>
            <person name="Kalinowski J."/>
            <person name="Ruckert C."/>
        </authorList>
    </citation>
    <scope>NUCLEOTIDE SEQUENCE [LARGE SCALE GENOMIC DNA]</scope>
    <source>
        <strain evidence="13 14">CGMCC 1.12925</strain>
    </source>
</reference>
<feature type="binding site" evidence="11">
    <location>
        <position position="138"/>
    </location>
    <ligand>
        <name>FAD</name>
        <dbReference type="ChEBI" id="CHEBI:57692"/>
    </ligand>
</feature>
<feature type="binding site" evidence="11">
    <location>
        <begin position="286"/>
        <end position="300"/>
    </location>
    <ligand>
        <name>NAD(+)</name>
        <dbReference type="ChEBI" id="CHEBI:57540"/>
    </ligand>
</feature>
<dbReference type="Pfam" id="PF01134">
    <property type="entry name" value="GIDA"/>
    <property type="match status" value="1"/>
</dbReference>
<dbReference type="SMART" id="SM01228">
    <property type="entry name" value="GIDA_assoc_3"/>
    <property type="match status" value="1"/>
</dbReference>
<evidence type="ECO:0000313" key="14">
    <source>
        <dbReference type="Proteomes" id="UP000599688"/>
    </source>
</evidence>
<name>A0A917E886_9FLAO</name>
<dbReference type="InterPro" id="IPR036188">
    <property type="entry name" value="FAD/NAD-bd_sf"/>
</dbReference>
<dbReference type="InterPro" id="IPR002218">
    <property type="entry name" value="MnmG-rel"/>
</dbReference>
<dbReference type="InterPro" id="IPR044920">
    <property type="entry name" value="MnmG_C_subdom_sf"/>
</dbReference>
<keyword evidence="5 11" id="KW-0285">Flavoprotein</keyword>
<evidence type="ECO:0000256" key="3">
    <source>
        <dbReference type="ARBA" id="ARBA00007653"/>
    </source>
</evidence>
<dbReference type="GO" id="GO:0005829">
    <property type="term" value="C:cytosol"/>
    <property type="evidence" value="ECO:0007669"/>
    <property type="project" value="TreeGrafter"/>
</dbReference>
<dbReference type="AlphaFoldDB" id="A0A917E886"/>
<proteinExistence type="inferred from homology"/>
<evidence type="ECO:0000256" key="1">
    <source>
        <dbReference type="ARBA" id="ARBA00001974"/>
    </source>
</evidence>
<feature type="binding site" evidence="11">
    <location>
        <begin position="26"/>
        <end position="31"/>
    </location>
    <ligand>
        <name>FAD</name>
        <dbReference type="ChEBI" id="CHEBI:57692"/>
    </ligand>
</feature>
<comment type="subcellular location">
    <subcellularLocation>
        <location evidence="11">Cytoplasm</location>
    </subcellularLocation>
</comment>
<keyword evidence="14" id="KW-1185">Reference proteome</keyword>
<comment type="function">
    <text evidence="2 11">NAD-binding protein involved in the addition of a carboxymethylaminomethyl (cmnm) group at the wobble position (U34) of certain tRNAs, forming tRNA-cmnm(5)s(2)U34.</text>
</comment>
<sequence>MYENVPRGTKRKITMFTDKYDVIVVGAGHAGSEAAAASANMGQKTLLITMNLQNIAQMSCNPAMGGIAKGQILREIDALGGYSGMVSDTSAIQFKMLNKSKGPAMWSPRVQSDRMLFSEHWRDRLEQTENLDFYQEMVSGILVENHKIIGVKTSLGLKIYAKSVVLTNGTFLNGLIHIGDKNFGGGRAGERASTGITAELIDLGFEAGRMKTGTPPRVDGRSLDFSKMTEQPGDEQPGKFSYLDSTQKLSKQRSCWMTYTSPKVHDLLREGFDRSPMFNGRIQSIGPRYCPSIEDKIDRFADKDRHQMFIEPEGWKTVEFYVNGFSTSLPEDVQFKALKSVAGFENVKFFRPGYAIEYDYFPPTQLKHTLETKLVKGLYFAGQINGTTGYEEAASQGLMAGINAALKNQEKEEFILSRSEAYIGVLIDDLITKGTEEPYRMFTSRAEYRTLLRQDNADIRLTEKSHDLGLATDERMQRLEEKQSKTKAFVEFFKNTSVTTTEINPVLEAKSSAKVNQQGKLFKIFARPNMDMGDMLQLQSVKEFVKEHKVDEEVLEQVEVQIKYAGYIEKEKQNADKLHRLENVKIPMNFDYSQLKSMSFEAREKLGKIQPRTVSQASRVSGVNPSDISVLLVHMGR</sequence>
<evidence type="ECO:0000256" key="5">
    <source>
        <dbReference type="ARBA" id="ARBA00022630"/>
    </source>
</evidence>
<dbReference type="PANTHER" id="PTHR11806">
    <property type="entry name" value="GLUCOSE INHIBITED DIVISION PROTEIN A"/>
    <property type="match status" value="1"/>
</dbReference>
<dbReference type="InterPro" id="IPR020595">
    <property type="entry name" value="MnmG-rel_CS"/>
</dbReference>
<feature type="domain" description="tRNA uridine 5-carboxymethylaminomethyl modification enzyme C-terminal subdomain" evidence="12">
    <location>
        <begin position="562"/>
        <end position="633"/>
    </location>
</feature>
<dbReference type="PROSITE" id="PS01281">
    <property type="entry name" value="GIDA_2"/>
    <property type="match status" value="1"/>
</dbReference>
<evidence type="ECO:0000256" key="8">
    <source>
        <dbReference type="ARBA" id="ARBA00023027"/>
    </source>
</evidence>
<comment type="similarity">
    <text evidence="3 11">Belongs to the MnmG family.</text>
</comment>
<comment type="caution">
    <text evidence="13">The sequence shown here is derived from an EMBL/GenBank/DDBJ whole genome shotgun (WGS) entry which is preliminary data.</text>
</comment>
<dbReference type="InterPro" id="IPR047001">
    <property type="entry name" value="MnmG_C_subdom"/>
</dbReference>
<evidence type="ECO:0000256" key="7">
    <source>
        <dbReference type="ARBA" id="ARBA00022827"/>
    </source>
</evidence>
<dbReference type="GO" id="GO:0050660">
    <property type="term" value="F:flavin adenine dinucleotide binding"/>
    <property type="evidence" value="ECO:0007669"/>
    <property type="project" value="UniProtKB-UniRule"/>
</dbReference>
<dbReference type="FunFam" id="1.10.150.570:FF:000001">
    <property type="entry name" value="tRNA uridine 5-carboxymethylaminomethyl modification enzyme MnmG"/>
    <property type="match status" value="1"/>
</dbReference>
<evidence type="ECO:0000256" key="2">
    <source>
        <dbReference type="ARBA" id="ARBA00003717"/>
    </source>
</evidence>
<dbReference type="Pfam" id="PF21680">
    <property type="entry name" value="GIDA_C_1st"/>
    <property type="match status" value="1"/>
</dbReference>
<protein>
    <recommendedName>
        <fullName evidence="4 11">tRNA uridine 5-carboxymethylaminomethyl modification enzyme MnmG</fullName>
    </recommendedName>
    <alternativeName>
        <fullName evidence="10 11">Glucose-inhibited division protein A</fullName>
    </alternativeName>
</protein>
<evidence type="ECO:0000256" key="10">
    <source>
        <dbReference type="ARBA" id="ARBA00031800"/>
    </source>
</evidence>
<dbReference type="Gene3D" id="3.50.50.60">
    <property type="entry name" value="FAD/NAD(P)-binding domain"/>
    <property type="match status" value="2"/>
</dbReference>